<evidence type="ECO:0000313" key="15">
    <source>
        <dbReference type="Proteomes" id="UP000320876"/>
    </source>
</evidence>
<feature type="signal peptide" evidence="11">
    <location>
        <begin position="1"/>
        <end position="29"/>
    </location>
</feature>
<dbReference type="InterPro" id="IPR009003">
    <property type="entry name" value="Peptidase_S1_PA"/>
</dbReference>
<evidence type="ECO:0000256" key="11">
    <source>
        <dbReference type="SAM" id="SignalP"/>
    </source>
</evidence>
<evidence type="ECO:0000256" key="8">
    <source>
        <dbReference type="PIRSR" id="PIRSR001134-1"/>
    </source>
</evidence>
<feature type="region of interest" description="Disordered" evidence="10">
    <location>
        <begin position="241"/>
        <end position="276"/>
    </location>
</feature>
<dbReference type="InterPro" id="IPR001316">
    <property type="entry name" value="Pept_S1A_streptogrisin"/>
</dbReference>
<dbReference type="CDD" id="cd21112">
    <property type="entry name" value="alphaLP-like"/>
    <property type="match status" value="1"/>
</dbReference>
<keyword evidence="2" id="KW-0645">Protease</keyword>
<dbReference type="InterPro" id="IPR001254">
    <property type="entry name" value="Trypsin_dom"/>
</dbReference>
<dbReference type="RefSeq" id="WP_246076787.1">
    <property type="nucleotide sequence ID" value="NZ_VFML01000002.1"/>
</dbReference>
<evidence type="ECO:0000256" key="9">
    <source>
        <dbReference type="PIRSR" id="PIRSR001134-2"/>
    </source>
</evidence>
<keyword evidence="15" id="KW-1185">Reference proteome</keyword>
<dbReference type="GO" id="GO:0004252">
    <property type="term" value="F:serine-type endopeptidase activity"/>
    <property type="evidence" value="ECO:0007669"/>
    <property type="project" value="InterPro"/>
</dbReference>
<dbReference type="InterPro" id="IPR035070">
    <property type="entry name" value="Streptogrisin_prodomain"/>
</dbReference>
<dbReference type="PIRSF" id="PIRSF001134">
    <property type="entry name" value="Streptogrisin"/>
    <property type="match status" value="1"/>
</dbReference>
<dbReference type="Gene3D" id="3.30.300.50">
    <property type="match status" value="2"/>
</dbReference>
<evidence type="ECO:0000256" key="2">
    <source>
        <dbReference type="ARBA" id="ARBA00022670"/>
    </source>
</evidence>
<evidence type="ECO:0000256" key="6">
    <source>
        <dbReference type="ARBA" id="ARBA00023145"/>
    </source>
</evidence>
<evidence type="ECO:0000256" key="7">
    <source>
        <dbReference type="ARBA" id="ARBA00023157"/>
    </source>
</evidence>
<protein>
    <submittedName>
        <fullName evidence="14">Streptogrisin C</fullName>
    </submittedName>
</protein>
<dbReference type="InterPro" id="IPR004236">
    <property type="entry name" value="Pept_S1_alpha_lytic"/>
</dbReference>
<keyword evidence="5" id="KW-0720">Serine protease</keyword>
<accession>A0A542CSS2</accession>
<feature type="active site" description="Charge relay system" evidence="8">
    <location>
        <position position="190"/>
    </location>
</feature>
<evidence type="ECO:0000256" key="10">
    <source>
        <dbReference type="SAM" id="MobiDB-lite"/>
    </source>
</evidence>
<reference evidence="14 15" key="1">
    <citation type="submission" date="2019-06" db="EMBL/GenBank/DDBJ databases">
        <title>Sequencing the genomes of 1000 actinobacteria strains.</title>
        <authorList>
            <person name="Klenk H.-P."/>
        </authorList>
    </citation>
    <scope>NUCLEOTIDE SEQUENCE [LARGE SCALE GENOMIC DNA]</scope>
    <source>
        <strain evidence="14 15">DSM 45679</strain>
    </source>
</reference>
<keyword evidence="4" id="KW-0378">Hydrolase</keyword>
<feature type="active site" description="Charge relay system" evidence="8">
    <location>
        <position position="219"/>
    </location>
</feature>
<name>A0A542CSS2_AMYCI</name>
<keyword evidence="7 9" id="KW-1015">Disulfide bond</keyword>
<dbReference type="GO" id="GO:0005576">
    <property type="term" value="C:extracellular region"/>
    <property type="evidence" value="ECO:0007669"/>
    <property type="project" value="InterPro"/>
</dbReference>
<dbReference type="InterPro" id="IPR043504">
    <property type="entry name" value="Peptidase_S1_PA_chymotrypsin"/>
</dbReference>
<sequence>MVFKNSALLASAGLLTVAALVPLSTSVAAADSQLGADAGIESLSSALGTSFGGAWIDPSDGDLVVGVTDRDELDDVTRTGAEPRLVRHSTAELDTMVDKLDAVEATAPKSITRWGVDVRHNVVNMTVLPGTAEQARDLAASVGITDVRIQESSEVPRLYADIQGGEAYHPGNSRCSVGFSVRGGFVTAGHCETETGGGSLTKDGRPLGQWGGSRFPGADYAWVRTSSDWTPVGSVTGVGPVSGSQEAATGAGVSKSGSTTGVTRGTIGQKNQTVRYPQGSVRGLTATNALCQPGDSGGAFISNGQAQGVVSGGDSRTCFFQPVRPILSAYNLTLVTG</sequence>
<keyword evidence="6" id="KW-0865">Zymogen</keyword>
<feature type="domain" description="Peptidase S1A alpha-lytic prodomain" evidence="13">
    <location>
        <begin position="88"/>
        <end position="143"/>
    </location>
</feature>
<comment type="caution">
    <text evidence="14">The sequence shown here is derived from an EMBL/GenBank/DDBJ whole genome shotgun (WGS) entry which is preliminary data.</text>
</comment>
<evidence type="ECO:0000259" key="13">
    <source>
        <dbReference type="Pfam" id="PF02983"/>
    </source>
</evidence>
<evidence type="ECO:0000256" key="1">
    <source>
        <dbReference type="ARBA" id="ARBA00007664"/>
    </source>
</evidence>
<feature type="disulfide bond" evidence="9">
    <location>
        <begin position="175"/>
        <end position="191"/>
    </location>
</feature>
<dbReference type="PRINTS" id="PR00861">
    <property type="entry name" value="ALYTICPTASE"/>
</dbReference>
<gene>
    <name evidence="14" type="ORF">FB471_6031</name>
</gene>
<dbReference type="Pfam" id="PF02983">
    <property type="entry name" value="Pro_Al_protease"/>
    <property type="match status" value="1"/>
</dbReference>
<proteinExistence type="inferred from homology"/>
<comment type="similarity">
    <text evidence="1">Belongs to the peptidase S1 family.</text>
</comment>
<evidence type="ECO:0000256" key="4">
    <source>
        <dbReference type="ARBA" id="ARBA00022801"/>
    </source>
</evidence>
<dbReference type="Gene3D" id="2.40.10.10">
    <property type="entry name" value="Trypsin-like serine proteases"/>
    <property type="match status" value="2"/>
</dbReference>
<evidence type="ECO:0000313" key="14">
    <source>
        <dbReference type="EMBL" id="TQI93886.1"/>
    </source>
</evidence>
<evidence type="ECO:0000259" key="12">
    <source>
        <dbReference type="Pfam" id="PF00089"/>
    </source>
</evidence>
<organism evidence="14 15">
    <name type="scientific">Amycolatopsis cihanbeyliensis</name>
    <dbReference type="NCBI Taxonomy" id="1128664"/>
    <lineage>
        <taxon>Bacteria</taxon>
        <taxon>Bacillati</taxon>
        <taxon>Actinomycetota</taxon>
        <taxon>Actinomycetes</taxon>
        <taxon>Pseudonocardiales</taxon>
        <taxon>Pseudonocardiaceae</taxon>
        <taxon>Amycolatopsis</taxon>
    </lineage>
</organism>
<feature type="chain" id="PRO_5039047657" evidence="11">
    <location>
        <begin position="30"/>
        <end position="337"/>
    </location>
</feature>
<feature type="domain" description="Peptidase S1" evidence="12">
    <location>
        <begin position="163"/>
        <end position="315"/>
    </location>
</feature>
<dbReference type="EMBL" id="VFML01000002">
    <property type="protein sequence ID" value="TQI93886.1"/>
    <property type="molecule type" value="Genomic_DNA"/>
</dbReference>
<evidence type="ECO:0000256" key="5">
    <source>
        <dbReference type="ARBA" id="ARBA00022825"/>
    </source>
</evidence>
<dbReference type="Pfam" id="PF00089">
    <property type="entry name" value="Trypsin"/>
    <property type="match status" value="1"/>
</dbReference>
<feature type="active site" description="Charge relay system" evidence="8">
    <location>
        <position position="296"/>
    </location>
</feature>
<evidence type="ECO:0000256" key="3">
    <source>
        <dbReference type="ARBA" id="ARBA00022729"/>
    </source>
</evidence>
<dbReference type="SUPFAM" id="SSF50494">
    <property type="entry name" value="Trypsin-like serine proteases"/>
    <property type="match status" value="1"/>
</dbReference>
<dbReference type="AlphaFoldDB" id="A0A542CSS2"/>
<keyword evidence="3 11" id="KW-0732">Signal</keyword>
<feature type="compositionally biased region" description="Polar residues" evidence="10">
    <location>
        <begin position="255"/>
        <end position="275"/>
    </location>
</feature>
<dbReference type="Proteomes" id="UP000320876">
    <property type="component" value="Unassembled WGS sequence"/>
</dbReference>
<dbReference type="GO" id="GO:0006508">
    <property type="term" value="P:proteolysis"/>
    <property type="evidence" value="ECO:0007669"/>
    <property type="project" value="UniProtKB-KW"/>
</dbReference>